<dbReference type="InterPro" id="IPR004027">
    <property type="entry name" value="SEC_C_motif"/>
</dbReference>
<dbReference type="SUPFAM" id="SSF103642">
    <property type="entry name" value="Sec-C motif"/>
    <property type="match status" value="1"/>
</dbReference>
<dbReference type="EMBL" id="CP159373">
    <property type="protein sequence ID" value="XCN74604.1"/>
    <property type="molecule type" value="Genomic_DNA"/>
</dbReference>
<reference evidence="1" key="1">
    <citation type="journal article" date="2024" name="Syst. Appl. Microbiol.">
        <title>First single-strain enrichments of Electrothrix cable bacteria, description of E. aestuarii sp. nov. and E. rattekaaiensis sp. nov., and proposal of a cable bacteria taxonomy following the rules of the SeqCode.</title>
        <authorList>
            <person name="Plum-Jensen L.E."/>
            <person name="Schramm A."/>
            <person name="Marshall I.P.G."/>
        </authorList>
    </citation>
    <scope>NUCLEOTIDE SEQUENCE</scope>
    <source>
        <strain evidence="1">Rat1</strain>
    </source>
</reference>
<dbReference type="Pfam" id="PF02810">
    <property type="entry name" value="SEC-C"/>
    <property type="match status" value="1"/>
</dbReference>
<protein>
    <submittedName>
        <fullName evidence="1">SEC-C domain-containing protein</fullName>
    </submittedName>
</protein>
<evidence type="ECO:0000313" key="1">
    <source>
        <dbReference type="EMBL" id="XCN74604.1"/>
    </source>
</evidence>
<dbReference type="AlphaFoldDB" id="A0AAU8LZF8"/>
<sequence length="173" mass="19665">MAKIQRNQSCPCGSGKKHKHCCLPLRQERHAPSPIQQIKISLLGEIEKIQQSATQFKTQVYQLGVFIFFSMENGDAWVLEVTDGDAVQVATQGQVHKPPVSEDKERIVVDWSHNFALQKKRLFMTAYKDGKEQEIITAPTQQISAALRRIIKLYPQELLNKVHIRDEEDVASA</sequence>
<dbReference type="KEGG" id="eaj:Q3M24_07620"/>
<dbReference type="Gene3D" id="3.10.450.50">
    <property type="match status" value="1"/>
</dbReference>
<proteinExistence type="predicted"/>
<reference evidence="1" key="2">
    <citation type="submission" date="2024-06" db="EMBL/GenBank/DDBJ databases">
        <authorList>
            <person name="Plum-Jensen L.E."/>
            <person name="Schramm A."/>
            <person name="Marshall I.P.G."/>
        </authorList>
    </citation>
    <scope>NUCLEOTIDE SEQUENCE</scope>
    <source>
        <strain evidence="1">Rat1</strain>
    </source>
</reference>
<accession>A0AAU8LZF8</accession>
<gene>
    <name evidence="1" type="ORF">Q3M24_07620</name>
</gene>
<name>A0AAU8LZF8_9BACT</name>
<organism evidence="1">
    <name type="scientific">Candidatus Electrothrix aestuarii</name>
    <dbReference type="NCBI Taxonomy" id="3062594"/>
    <lineage>
        <taxon>Bacteria</taxon>
        <taxon>Pseudomonadati</taxon>
        <taxon>Thermodesulfobacteriota</taxon>
        <taxon>Desulfobulbia</taxon>
        <taxon>Desulfobulbales</taxon>
        <taxon>Desulfobulbaceae</taxon>
        <taxon>Candidatus Electrothrix</taxon>
    </lineage>
</organism>